<dbReference type="EMBL" id="ML769416">
    <property type="protein sequence ID" value="KAE9404532.1"/>
    <property type="molecule type" value="Genomic_DNA"/>
</dbReference>
<feature type="compositionally biased region" description="Low complexity" evidence="1">
    <location>
        <begin position="605"/>
        <end position="624"/>
    </location>
</feature>
<feature type="region of interest" description="Disordered" evidence="1">
    <location>
        <begin position="603"/>
        <end position="625"/>
    </location>
</feature>
<keyword evidence="3" id="KW-1185">Reference proteome</keyword>
<feature type="compositionally biased region" description="Polar residues" evidence="1">
    <location>
        <begin position="1"/>
        <end position="10"/>
    </location>
</feature>
<dbReference type="InterPro" id="IPR023213">
    <property type="entry name" value="CAT-like_dom_sf"/>
</dbReference>
<dbReference type="AlphaFoldDB" id="A0A6A4HYQ2"/>
<dbReference type="OrthoDB" id="3264185at2759"/>
<proteinExistence type="predicted"/>
<feature type="region of interest" description="Disordered" evidence="1">
    <location>
        <begin position="97"/>
        <end position="126"/>
    </location>
</feature>
<evidence type="ECO:0000256" key="1">
    <source>
        <dbReference type="SAM" id="MobiDB-lite"/>
    </source>
</evidence>
<name>A0A6A4HYQ2_9AGAR</name>
<feature type="region of interest" description="Disordered" evidence="1">
    <location>
        <begin position="1"/>
        <end position="23"/>
    </location>
</feature>
<feature type="compositionally biased region" description="Low complexity" evidence="1">
    <location>
        <begin position="11"/>
        <end position="23"/>
    </location>
</feature>
<reference evidence="2" key="1">
    <citation type="journal article" date="2019" name="Environ. Microbiol.">
        <title>Fungal ecological strategies reflected in gene transcription - a case study of two litter decomposers.</title>
        <authorList>
            <person name="Barbi F."/>
            <person name="Kohler A."/>
            <person name="Barry K."/>
            <person name="Baskaran P."/>
            <person name="Daum C."/>
            <person name="Fauchery L."/>
            <person name="Ihrmark K."/>
            <person name="Kuo A."/>
            <person name="LaButti K."/>
            <person name="Lipzen A."/>
            <person name="Morin E."/>
            <person name="Grigoriev I.V."/>
            <person name="Henrissat B."/>
            <person name="Lindahl B."/>
            <person name="Martin F."/>
        </authorList>
    </citation>
    <scope>NUCLEOTIDE SEQUENCE</scope>
    <source>
        <strain evidence="2">JB14</strain>
    </source>
</reference>
<protein>
    <submittedName>
        <fullName evidence="2">Uncharacterized protein</fullName>
    </submittedName>
</protein>
<evidence type="ECO:0000313" key="3">
    <source>
        <dbReference type="Proteomes" id="UP000799118"/>
    </source>
</evidence>
<evidence type="ECO:0000313" key="2">
    <source>
        <dbReference type="EMBL" id="KAE9404532.1"/>
    </source>
</evidence>
<sequence>MSSFSEWTIRNSTSGNNSSTTSASEQRYYERLLGSNELGFYWDSVYRGTADTLQHAVVKETTDSDSSHTNIQSEANVRAAWVALKTQYPLLGARIEERRTSRSSSPNTLTSAPLAKTDGTEDSSVETKKDEEVYFIVDSARLYTSEPPHAHPREVTFFSCASEEEVLELEEGIINGFGWREVWTWAKAKDAYDHDYEDASSRILSNALPACILFIRRTDCASTFHVMINLAHLITDGVGNSTLLSGFLDLLSRGSMTLNVGAPTDPERKSNFEALEKRLRISVASEALCPDEKPGYPRARRRWHRVLGKVLSALRNAKKTGGHTLPRLLHTSTSLTPAKSSNISYVFTPAQTIRILRGCKDLGITFGNAHPVLGQIAATRVLLRRRLRTLARRKKQLDDANSTLSKEEDIDDDEWTYRRRQPMLTAGPANLRPYLDREWYAAGGAENVSLSITFFFFTLPFMPLGESGLLADGDGSSVSLAATSHQSGSDKTVDTNMDVVLPPFEKMLSRKRFLLRCNLIRTQASELFRHPRFLDVGLGRMPERIEWSRAGALAWRDVGGKRSPTGSPIPAQEQSQIVGGAVSTHGGSSFGNSDRLVPPYYPRASTSSSGSKCTSSTPSSHPPTLHLIRSTTRLRCRPAELYLGAATARGQLRLNVFWDENVYKKQVVEEWLDEVRRAAEWFLGTSTDTEVDVTASGGGVTPPVVVMAKM</sequence>
<dbReference type="Gene3D" id="3.30.559.10">
    <property type="entry name" value="Chloramphenicol acetyltransferase-like domain"/>
    <property type="match status" value="1"/>
</dbReference>
<dbReference type="Proteomes" id="UP000799118">
    <property type="component" value="Unassembled WGS sequence"/>
</dbReference>
<accession>A0A6A4HYQ2</accession>
<feature type="compositionally biased region" description="Low complexity" evidence="1">
    <location>
        <begin position="102"/>
        <end position="111"/>
    </location>
</feature>
<organism evidence="2 3">
    <name type="scientific">Gymnopus androsaceus JB14</name>
    <dbReference type="NCBI Taxonomy" id="1447944"/>
    <lineage>
        <taxon>Eukaryota</taxon>
        <taxon>Fungi</taxon>
        <taxon>Dikarya</taxon>
        <taxon>Basidiomycota</taxon>
        <taxon>Agaricomycotina</taxon>
        <taxon>Agaricomycetes</taxon>
        <taxon>Agaricomycetidae</taxon>
        <taxon>Agaricales</taxon>
        <taxon>Marasmiineae</taxon>
        <taxon>Omphalotaceae</taxon>
        <taxon>Gymnopus</taxon>
    </lineage>
</organism>
<gene>
    <name evidence="2" type="ORF">BT96DRAFT_989351</name>
</gene>